<protein>
    <submittedName>
        <fullName evidence="3">Uncharacterized protein</fullName>
    </submittedName>
</protein>
<comment type="caution">
    <text evidence="3">The sequence shown here is derived from an EMBL/GenBank/DDBJ whole genome shotgun (WGS) entry which is preliminary data.</text>
</comment>
<keyword evidence="2" id="KW-0812">Transmembrane</keyword>
<sequence>MFLSDFGRKGTNRSIVYLVIFSLAILTSFGLFRLPKRATAGVNVNGNSISISGGVYTIDDDGFIYSDPGLFIKEADINGVLKDLPKEYYSYLFNKMYDSSGNALRVGSDTDLTIEAGAVAIMEGSQQLNSLTVRGAIKQPFPDREGKINKPIYTTKNWGGRITGFLKLEAGRSYKFYNEGTNAPLAVEVSSGSTIDSSTSWSLVLRESGNWSSSTGWANRWSSCSVGHCSSEVVNASSADKYIPIRISFASYDRADLDLRVISKDLSDPMQIWSASELARSSFFGKGTNNSVDSSKAGVSEFEFFVSKENTYPYYGFSNSVETAQKVELDLYNDFDAFGDNDSTLPSSNRKMKFSWSQGSPTGASSVITTPLGRIFGTHSTKRASIYSTQILNEKAFDPVRRISAGLSLDVKAETLLEQNGKIDLIGRGYPGYSGEMTAAIYRKNGAGPGGGYTNLGCNGSTATGGSHAGKGGFNLSNDNNCRSYNSSPPTYGNASDPSTLGSGAGAASDADGTTNIAGSGGGLLRLNTGSLTFKDSAMIDVGGSAGEYVDWHTNAGGSGGSANIVVNGSLNVEHTGTIIGASGSSGKVTDYNLHDYIGGGGGYVLLRYASSMKDKSTIENQIDVTGGDGGRGSNRDTGGEDWDGDDGVKTVDGALVSGSSLNIIKETYNSSGGREASFEPGDVVSVKIYIYEPGSTDRTDFKIEDIVEGNLSGEIKLNNVKIPSSQYKISNKILEITGSESVKLKAGTTNTISYSYTL</sequence>
<evidence type="ECO:0000256" key="2">
    <source>
        <dbReference type="SAM" id="Phobius"/>
    </source>
</evidence>
<feature type="region of interest" description="Disordered" evidence="1">
    <location>
        <begin position="485"/>
        <end position="509"/>
    </location>
</feature>
<dbReference type="AlphaFoldDB" id="A0A1V5SF29"/>
<evidence type="ECO:0000313" key="3">
    <source>
        <dbReference type="EMBL" id="OQA52622.1"/>
    </source>
</evidence>
<feature type="transmembrane region" description="Helical" evidence="2">
    <location>
        <begin position="15"/>
        <end position="34"/>
    </location>
</feature>
<name>A0A1V5SF29_9BACT</name>
<organism evidence="3">
    <name type="scientific">candidate division WS2 bacterium ADurb.Bin280</name>
    <dbReference type="NCBI Taxonomy" id="1852829"/>
    <lineage>
        <taxon>Bacteria</taxon>
        <taxon>candidate division WS2</taxon>
    </lineage>
</organism>
<reference evidence="3" key="1">
    <citation type="submission" date="2017-02" db="EMBL/GenBank/DDBJ databases">
        <title>Delving into the versatile metabolic prowess of the omnipresent phylum Bacteroidetes.</title>
        <authorList>
            <person name="Nobu M.K."/>
            <person name="Mei R."/>
            <person name="Narihiro T."/>
            <person name="Kuroda K."/>
            <person name="Liu W.-T."/>
        </authorList>
    </citation>
    <scope>NUCLEOTIDE SEQUENCE</scope>
    <source>
        <strain evidence="3">ADurb.Bin280</strain>
    </source>
</reference>
<proteinExistence type="predicted"/>
<gene>
    <name evidence="3" type="ORF">BWY43_00411</name>
</gene>
<accession>A0A1V5SF29</accession>
<feature type="region of interest" description="Disordered" evidence="1">
    <location>
        <begin position="623"/>
        <end position="648"/>
    </location>
</feature>
<dbReference type="EMBL" id="MWBO01000026">
    <property type="protein sequence ID" value="OQA52622.1"/>
    <property type="molecule type" value="Genomic_DNA"/>
</dbReference>
<feature type="compositionally biased region" description="Polar residues" evidence="1">
    <location>
        <begin position="485"/>
        <end position="501"/>
    </location>
</feature>
<keyword evidence="2" id="KW-1133">Transmembrane helix</keyword>
<dbReference type="Proteomes" id="UP000485367">
    <property type="component" value="Unassembled WGS sequence"/>
</dbReference>
<evidence type="ECO:0000256" key="1">
    <source>
        <dbReference type="SAM" id="MobiDB-lite"/>
    </source>
</evidence>
<keyword evidence="2" id="KW-0472">Membrane</keyword>